<evidence type="ECO:0000313" key="7">
    <source>
        <dbReference type="EMBL" id="KAJ0396615.1"/>
    </source>
</evidence>
<dbReference type="InterPro" id="IPR001849">
    <property type="entry name" value="PH_domain"/>
</dbReference>
<feature type="domain" description="PH" evidence="6">
    <location>
        <begin position="189"/>
        <end position="306"/>
    </location>
</feature>
<gene>
    <name evidence="7" type="ORF">P43SY_008909</name>
</gene>
<dbReference type="GO" id="GO:0006886">
    <property type="term" value="P:intracellular protein transport"/>
    <property type="evidence" value="ECO:0007669"/>
    <property type="project" value="TreeGrafter"/>
</dbReference>
<comment type="caution">
    <text evidence="7">The sequence shown here is derived from an EMBL/GenBank/DDBJ whole genome shotgun (WGS) entry which is preliminary data.</text>
</comment>
<dbReference type="PANTHER" id="PTHR13364:SF6">
    <property type="entry name" value="SPERMATOGENESIS-DEFECTIVE PROTEIN 39 HOMOLOG"/>
    <property type="match status" value="1"/>
</dbReference>
<keyword evidence="4" id="KW-0967">Endosome</keyword>
<comment type="subcellular location">
    <subcellularLocation>
        <location evidence="2">Cytoplasmic vesicle</location>
    </subcellularLocation>
    <subcellularLocation>
        <location evidence="1">Early endosome</location>
    </subcellularLocation>
    <subcellularLocation>
        <location evidence="3">Late endosome</location>
    </subcellularLocation>
</comment>
<dbReference type="InterPro" id="IPR011993">
    <property type="entry name" value="PH-like_dom_sf"/>
</dbReference>
<evidence type="ECO:0000256" key="5">
    <source>
        <dbReference type="ARBA" id="ARBA00023329"/>
    </source>
</evidence>
<dbReference type="SUPFAM" id="SSF50729">
    <property type="entry name" value="PH domain-like"/>
    <property type="match status" value="1"/>
</dbReference>
<keyword evidence="8" id="KW-1185">Reference proteome</keyword>
<evidence type="ECO:0000256" key="2">
    <source>
        <dbReference type="ARBA" id="ARBA00004541"/>
    </source>
</evidence>
<dbReference type="EMBL" id="JAKCXM010000288">
    <property type="protein sequence ID" value="KAJ0396615.1"/>
    <property type="molecule type" value="Genomic_DNA"/>
</dbReference>
<dbReference type="Proteomes" id="UP001209570">
    <property type="component" value="Unassembled WGS sequence"/>
</dbReference>
<evidence type="ECO:0000313" key="8">
    <source>
        <dbReference type="Proteomes" id="UP001209570"/>
    </source>
</evidence>
<dbReference type="AlphaFoldDB" id="A0AAD5LXH0"/>
<name>A0AAD5LXH0_PYTIN</name>
<dbReference type="GO" id="GO:0005770">
    <property type="term" value="C:late endosome"/>
    <property type="evidence" value="ECO:0007669"/>
    <property type="project" value="UniProtKB-SubCell"/>
</dbReference>
<dbReference type="PANTHER" id="PTHR13364">
    <property type="entry name" value="DEFECTIVE SPERMATOGENESIS PROTEIN 39"/>
    <property type="match status" value="1"/>
</dbReference>
<dbReference type="PROSITE" id="PS50003">
    <property type="entry name" value="PH_DOMAIN"/>
    <property type="match status" value="1"/>
</dbReference>
<evidence type="ECO:0000259" key="6">
    <source>
        <dbReference type="PROSITE" id="PS50003"/>
    </source>
</evidence>
<proteinExistence type="predicted"/>
<keyword evidence="5" id="KW-0968">Cytoplasmic vesicle</keyword>
<evidence type="ECO:0000256" key="1">
    <source>
        <dbReference type="ARBA" id="ARBA00004412"/>
    </source>
</evidence>
<dbReference type="GO" id="GO:0007034">
    <property type="term" value="P:vacuolar transport"/>
    <property type="evidence" value="ECO:0007669"/>
    <property type="project" value="TreeGrafter"/>
</dbReference>
<dbReference type="GO" id="GO:0005769">
    <property type="term" value="C:early endosome"/>
    <property type="evidence" value="ECO:0007669"/>
    <property type="project" value="UniProtKB-SubCell"/>
</dbReference>
<evidence type="ECO:0000256" key="3">
    <source>
        <dbReference type="ARBA" id="ARBA00004603"/>
    </source>
</evidence>
<sequence>MDAETAVAQLFQAHLGLSSARDGGVRGFRDLFAVPALTSLAQKRELLRAAERTECAGVIMDALLFVSQTMARDALHRELASAPIARQLWIQHELSGRDGGDVAQTARTLLAAKAPAETVASVLLDMAFPLAPVDLPSTLSAAREVLRVATRTRPHRLPAWAIEQLAQFVALGEIQLETEQLDAFLAPPEHRLEGYLDKRARGANSLNANWRMRFFQLDATELRYSKHDAATLAQSPNPFLDTRLRGRVELTRHLVVEPLAYVGKVSRRPYCIKLSAGGDDRGALIVDACTPVGQAQWLDALQANVRRLGADARWLQFPRRCVLGMPPQTFLRYALLYHHDADPAACACHPSRLQDALQLSDKRVFFASVVTLAELGAWDRVEGLVDALGPERRSSAAAQWCGYGPILDVARRWQAPLGLQATLARLRDRHDRKKPAAVWSSAPDDEQ</sequence>
<reference evidence="7" key="1">
    <citation type="submission" date="2021-12" db="EMBL/GenBank/DDBJ databases">
        <title>Prjna785345.</title>
        <authorList>
            <person name="Rujirawat T."/>
            <person name="Krajaejun T."/>
        </authorList>
    </citation>
    <scope>NUCLEOTIDE SEQUENCE</scope>
    <source>
        <strain evidence="7">Pi057C3</strain>
    </source>
</reference>
<dbReference type="InterPro" id="IPR040057">
    <property type="entry name" value="Spe-39"/>
</dbReference>
<evidence type="ECO:0000256" key="4">
    <source>
        <dbReference type="ARBA" id="ARBA00022753"/>
    </source>
</evidence>
<organism evidence="7 8">
    <name type="scientific">Pythium insidiosum</name>
    <name type="common">Pythiosis disease agent</name>
    <dbReference type="NCBI Taxonomy" id="114742"/>
    <lineage>
        <taxon>Eukaryota</taxon>
        <taxon>Sar</taxon>
        <taxon>Stramenopiles</taxon>
        <taxon>Oomycota</taxon>
        <taxon>Peronosporomycetes</taxon>
        <taxon>Pythiales</taxon>
        <taxon>Pythiaceae</taxon>
        <taxon>Pythium</taxon>
    </lineage>
</organism>
<accession>A0AAD5LXH0</accession>
<dbReference type="SMART" id="SM00233">
    <property type="entry name" value="PH"/>
    <property type="match status" value="1"/>
</dbReference>
<dbReference type="Gene3D" id="2.30.29.30">
    <property type="entry name" value="Pleckstrin-homology domain (PH domain)/Phosphotyrosine-binding domain (PTB)"/>
    <property type="match status" value="1"/>
</dbReference>
<protein>
    <recommendedName>
        <fullName evidence="6">PH domain-containing protein</fullName>
    </recommendedName>
</protein>